<dbReference type="EMBL" id="JAVHJO010000002">
    <property type="protein sequence ID" value="KAK6542860.1"/>
    <property type="molecule type" value="Genomic_DNA"/>
</dbReference>
<keyword evidence="4" id="KW-1185">Reference proteome</keyword>
<name>A0AAV9XLA1_9PEZI</name>
<accession>A0AAV9XLA1</accession>
<protein>
    <submittedName>
        <fullName evidence="3">Uncharacterized protein</fullName>
    </submittedName>
</protein>
<keyword evidence="2" id="KW-0812">Transmembrane</keyword>
<gene>
    <name evidence="3" type="ORF">TWF694_006799</name>
</gene>
<feature type="region of interest" description="Disordered" evidence="1">
    <location>
        <begin position="360"/>
        <end position="406"/>
    </location>
</feature>
<comment type="caution">
    <text evidence="3">The sequence shown here is derived from an EMBL/GenBank/DDBJ whole genome shotgun (WGS) entry which is preliminary data.</text>
</comment>
<dbReference type="Proteomes" id="UP001365542">
    <property type="component" value="Unassembled WGS sequence"/>
</dbReference>
<keyword evidence="2" id="KW-0472">Membrane</keyword>
<feature type="region of interest" description="Disordered" evidence="1">
    <location>
        <begin position="452"/>
        <end position="474"/>
    </location>
</feature>
<feature type="compositionally biased region" description="Acidic residues" evidence="1">
    <location>
        <begin position="380"/>
        <end position="397"/>
    </location>
</feature>
<dbReference type="AlphaFoldDB" id="A0AAV9XLA1"/>
<keyword evidence="2" id="KW-1133">Transmembrane helix</keyword>
<evidence type="ECO:0000313" key="3">
    <source>
        <dbReference type="EMBL" id="KAK6542860.1"/>
    </source>
</evidence>
<evidence type="ECO:0000313" key="4">
    <source>
        <dbReference type="Proteomes" id="UP001365542"/>
    </source>
</evidence>
<feature type="transmembrane region" description="Helical" evidence="2">
    <location>
        <begin position="12"/>
        <end position="34"/>
    </location>
</feature>
<evidence type="ECO:0000256" key="2">
    <source>
        <dbReference type="SAM" id="Phobius"/>
    </source>
</evidence>
<evidence type="ECO:0000256" key="1">
    <source>
        <dbReference type="SAM" id="MobiDB-lite"/>
    </source>
</evidence>
<feature type="compositionally biased region" description="Polar residues" evidence="1">
    <location>
        <begin position="455"/>
        <end position="470"/>
    </location>
</feature>
<reference evidence="3 4" key="1">
    <citation type="submission" date="2019-10" db="EMBL/GenBank/DDBJ databases">
        <authorList>
            <person name="Palmer J.M."/>
        </authorList>
    </citation>
    <scope>NUCLEOTIDE SEQUENCE [LARGE SCALE GENOMIC DNA]</scope>
    <source>
        <strain evidence="3 4">TWF694</strain>
    </source>
</reference>
<organism evidence="3 4">
    <name type="scientific">Orbilia ellipsospora</name>
    <dbReference type="NCBI Taxonomy" id="2528407"/>
    <lineage>
        <taxon>Eukaryota</taxon>
        <taxon>Fungi</taxon>
        <taxon>Dikarya</taxon>
        <taxon>Ascomycota</taxon>
        <taxon>Pezizomycotina</taxon>
        <taxon>Orbiliomycetes</taxon>
        <taxon>Orbiliales</taxon>
        <taxon>Orbiliaceae</taxon>
        <taxon>Orbilia</taxon>
    </lineage>
</organism>
<sequence>MANYKFGIPLWQFVGLIIAFSILIGSPIFICFMYHRRKERDRLTFEVRRTFTSRDPFRSPYLVTGRDHYMVPFPDEVKMPRSPSRPGVIAGGRKVSGSSVPLLTLTPGNSRMGSRNVTPATLMTMAQQSQGREMQAASQAGDALGANFAERTGNVASLAYPKTAHRGGLGRVNHGTLGHAIMQSTYTAAQRVYRGREKMNFWSAWMGPWLRNGNGGLSVIDEENVGSGRAAKGKMNSNVNVGVSGYDGMRSSEESIMRVITNDSGSSAGLSSQAVAGSAGTFETTTSGFTMRGTPPTFNKVDALAGYNPNMARSLTRRLLKVGFEAKDGIAATISGKIESSGQFSGGWKGRLELKKRAMERKKSGGGRLFSFQKKKTGEEAEDGNNGEDENGEEEEDKSFKRPSIKVMDKTSIRDFAHAFTQDIIGTGGDKDVPSTTGTIRVHQIDEDEEPQQLPIPQNSHTNPSGSANATEPAKLDSKVIDWNVPATQALAAEFSVSHGTHRGRRATRSLEDIPNSQKKRMARNTPKSTVGRIALGKEIEKAQGTIEITSGEIIKQGGEEFEDITKEILGSKV</sequence>
<feature type="region of interest" description="Disordered" evidence="1">
    <location>
        <begin position="498"/>
        <end position="527"/>
    </location>
</feature>
<proteinExistence type="predicted"/>